<evidence type="ECO:0000313" key="2">
    <source>
        <dbReference type="EMBL" id="BCS83679.1"/>
    </source>
</evidence>
<dbReference type="EMBL" id="AP024483">
    <property type="protein sequence ID" value="BCS83679.1"/>
    <property type="molecule type" value="Genomic_DNA"/>
</dbReference>
<dbReference type="Proteomes" id="UP001321479">
    <property type="component" value="Segment"/>
</dbReference>
<organism evidence="2 3">
    <name type="scientific">Cotonvirus japonicus</name>
    <dbReference type="NCBI Taxonomy" id="2811091"/>
    <lineage>
        <taxon>Viruses</taxon>
        <taxon>Varidnaviria</taxon>
        <taxon>Bamfordvirae</taxon>
        <taxon>Nucleocytoviricota</taxon>
        <taxon>Megaviricetes</taxon>
        <taxon>Imitervirales</taxon>
        <taxon>Mimiviridae</taxon>
        <taxon>Megamimivirinae</taxon>
        <taxon>Cotonvirus</taxon>
        <taxon>Cotonvirus japonicum</taxon>
    </lineage>
</organism>
<sequence length="96" mass="11084">MSLIHGFMISTCEWFWIWWELSKYHNKACWAAFEKTFISTICAYIAGKTLESFASSWMIKNNLTTRKLVFVSVIFGGMIGYVGSSVKNFSKYKSIN</sequence>
<feature type="transmembrane region" description="Helical" evidence="1">
    <location>
        <begin position="68"/>
        <end position="86"/>
    </location>
</feature>
<keyword evidence="1" id="KW-0812">Transmembrane</keyword>
<dbReference type="RefSeq" id="YP_010842287.1">
    <property type="nucleotide sequence ID" value="NC_079139.1"/>
</dbReference>
<keyword evidence="3" id="KW-1185">Reference proteome</keyword>
<evidence type="ECO:0000313" key="3">
    <source>
        <dbReference type="Proteomes" id="UP001321479"/>
    </source>
</evidence>
<name>A0ABM7NU72_9VIRU</name>
<keyword evidence="1" id="KW-1133">Transmembrane helix</keyword>
<accession>A0ABM7NU72</accession>
<protein>
    <submittedName>
        <fullName evidence="2">ORFan</fullName>
    </submittedName>
</protein>
<dbReference type="GeneID" id="80558884"/>
<reference evidence="2 3" key="1">
    <citation type="submission" date="2021-02" db="EMBL/GenBank/DDBJ databases">
        <title>Cotonvirus japonicus, which uses Golgi apparatus of host cells for its virion factory, phylogenetically links tailed tupanvirus and icosahedral mimivirus.</title>
        <authorList>
            <person name="Takahashi H."/>
            <person name="Fukaya S."/>
            <person name="Song C."/>
            <person name="Murata K."/>
            <person name="Takemura M."/>
        </authorList>
    </citation>
    <scope>NUCLEOTIDE SEQUENCE [LARGE SCALE GENOMIC DNA]</scope>
</reference>
<proteinExistence type="predicted"/>
<evidence type="ECO:0000256" key="1">
    <source>
        <dbReference type="SAM" id="Phobius"/>
    </source>
</evidence>
<keyword evidence="1" id="KW-0472">Membrane</keyword>